<dbReference type="PANTHER" id="PTHR28641">
    <property type="match status" value="1"/>
</dbReference>
<name>A0A4Y8ULG4_9GAMM</name>
<feature type="domain" description="Malonyl-CoA decarboxylase N-terminal" evidence="2">
    <location>
        <begin position="74"/>
        <end position="157"/>
    </location>
</feature>
<organism evidence="3 4">
    <name type="scientific">Gammaproteobacteria bacterium LSUCC0057</name>
    <dbReference type="NCBI Taxonomy" id="2559237"/>
    <lineage>
        <taxon>Bacteria</taxon>
        <taxon>Pseudomonadati</taxon>
        <taxon>Pseudomonadota</taxon>
        <taxon>Gammaproteobacteria</taxon>
        <taxon>Cellvibrionales</taxon>
        <taxon>Porticoccaceae</taxon>
        <taxon>SAR92 clade</taxon>
    </lineage>
</organism>
<dbReference type="Gene3D" id="1.20.140.90">
    <property type="entry name" value="Malonyl-CoA decarboxylase, oligemerization domain"/>
    <property type="match status" value="1"/>
</dbReference>
<dbReference type="InterPro" id="IPR035372">
    <property type="entry name" value="MCD_N"/>
</dbReference>
<dbReference type="GO" id="GO:0050080">
    <property type="term" value="F:malonyl-CoA decarboxylase activity"/>
    <property type="evidence" value="ECO:0007669"/>
    <property type="project" value="InterPro"/>
</dbReference>
<evidence type="ECO:0000259" key="1">
    <source>
        <dbReference type="Pfam" id="PF05292"/>
    </source>
</evidence>
<dbReference type="PANTHER" id="PTHR28641:SF1">
    <property type="entry name" value="MALONYL-COA DECARBOXYLASE, MITOCHONDRIAL"/>
    <property type="match status" value="1"/>
</dbReference>
<dbReference type="Gene3D" id="3.40.630.150">
    <property type="entry name" value="Malonyl-CoA decarboxylase, catalytic domain"/>
    <property type="match status" value="1"/>
</dbReference>
<dbReference type="EMBL" id="SPIA01000001">
    <property type="protein sequence ID" value="TFH69318.1"/>
    <property type="molecule type" value="Genomic_DNA"/>
</dbReference>
<protein>
    <submittedName>
        <fullName evidence="3">Decarboxylase</fullName>
    </submittedName>
</protein>
<sequence length="442" mass="48969">MSSVTAAGRDLLRSRGWISSDGKTALTLEQLCDRLLSSRGEALGTAIASTVVERCKEFDSNQCDAFFELLVARYGVDQQALAEAIDTYQSRPTAAARAALNRATEAPRQELFRRINMAPDGTQTLVNLRAQLLQSLAAKPHLGEVDSDLRHLLGSWFNRGFLQLTAIDWRTPAHILEKLMAYEAVHAMHGWADLRRRLAGDRRCFAFFHPAMPDEPLIFVQVALCRGMATSVQKLLEEAVDESAQSSADTAIFYSISDCQRGLKGVSLGNFLIKQVVLELQRDLPNLSQFATLSPIPGLVNWLQKNREVIEPSGEHSEALVALLDALADGGDPGAAWQRLEQSNGQQLVERLAAHYLYRAKRGQQPLDAVARFHLRNGAALEQVNVSGDTSVKGRAQSLGVMVNYRYRLDAVESNHEAFVSDHHIATEKSFIKQLEGNKRRQ</sequence>
<dbReference type="InterPro" id="IPR007956">
    <property type="entry name" value="Malonyl_CoA_deC_C"/>
</dbReference>
<dbReference type="Pfam" id="PF05292">
    <property type="entry name" value="MCD"/>
    <property type="match status" value="1"/>
</dbReference>
<dbReference type="Pfam" id="PF17408">
    <property type="entry name" value="MCD_N"/>
    <property type="match status" value="1"/>
</dbReference>
<evidence type="ECO:0000259" key="2">
    <source>
        <dbReference type="Pfam" id="PF17408"/>
    </source>
</evidence>
<accession>A0A4Y8ULG4</accession>
<keyword evidence="4" id="KW-1185">Reference proteome</keyword>
<dbReference type="InterPro" id="IPR038917">
    <property type="entry name" value="Malonyl_CoA_deC"/>
</dbReference>
<feature type="domain" description="Malonyl-CoA decarboxylase C-terminal" evidence="1">
    <location>
        <begin position="160"/>
        <end position="407"/>
    </location>
</feature>
<reference evidence="3 4" key="1">
    <citation type="submission" date="2019-03" db="EMBL/GenBank/DDBJ databases">
        <title>Draft genome of Gammaproteobacteria bacterium LSUCC0057, a member of the SAR92 clade.</title>
        <authorList>
            <person name="Lanclos V.C."/>
            <person name="Doiron C."/>
            <person name="Henson M.W."/>
            <person name="Thrash J.C."/>
        </authorList>
    </citation>
    <scope>NUCLEOTIDE SEQUENCE [LARGE SCALE GENOMIC DNA]</scope>
    <source>
        <strain evidence="3 4">LSUCC0057</strain>
    </source>
</reference>
<gene>
    <name evidence="3" type="ORF">E3W66_01405</name>
</gene>
<dbReference type="GO" id="GO:0006633">
    <property type="term" value="P:fatty acid biosynthetic process"/>
    <property type="evidence" value="ECO:0007669"/>
    <property type="project" value="InterPro"/>
</dbReference>
<dbReference type="InterPro" id="IPR042303">
    <property type="entry name" value="Malonyl_CoA_deC_C_sf"/>
</dbReference>
<comment type="caution">
    <text evidence="3">The sequence shown here is derived from an EMBL/GenBank/DDBJ whole genome shotgun (WGS) entry which is preliminary data.</text>
</comment>
<dbReference type="InterPro" id="IPR038351">
    <property type="entry name" value="MCD_N_sf"/>
</dbReference>
<evidence type="ECO:0000313" key="4">
    <source>
        <dbReference type="Proteomes" id="UP000298133"/>
    </source>
</evidence>
<dbReference type="OrthoDB" id="5292736at2"/>
<evidence type="ECO:0000313" key="3">
    <source>
        <dbReference type="EMBL" id="TFH69318.1"/>
    </source>
</evidence>
<dbReference type="AlphaFoldDB" id="A0A4Y8ULG4"/>
<dbReference type="Proteomes" id="UP000298133">
    <property type="component" value="Unassembled WGS sequence"/>
</dbReference>
<proteinExistence type="predicted"/>